<organism evidence="12 13">
    <name type="scientific">Ceutorhynchus assimilis</name>
    <name type="common">cabbage seed weevil</name>
    <dbReference type="NCBI Taxonomy" id="467358"/>
    <lineage>
        <taxon>Eukaryota</taxon>
        <taxon>Metazoa</taxon>
        <taxon>Ecdysozoa</taxon>
        <taxon>Arthropoda</taxon>
        <taxon>Hexapoda</taxon>
        <taxon>Insecta</taxon>
        <taxon>Pterygota</taxon>
        <taxon>Neoptera</taxon>
        <taxon>Endopterygota</taxon>
        <taxon>Coleoptera</taxon>
        <taxon>Polyphaga</taxon>
        <taxon>Cucujiformia</taxon>
        <taxon>Curculionidae</taxon>
        <taxon>Ceutorhynchinae</taxon>
        <taxon>Ceutorhynchus</taxon>
    </lineage>
</organism>
<dbReference type="SUPFAM" id="SSF81321">
    <property type="entry name" value="Family A G protein-coupled receptor-like"/>
    <property type="match status" value="1"/>
</dbReference>
<keyword evidence="5 9" id="KW-0297">G-protein coupled receptor</keyword>
<sequence>MFSYILAHLLKGTKSKMETDIHRIDNNTLNDVLNRSNEVDPKLYDRYIMNKAIDEPSYTILIVMYCLLIVMGALGNTLVIIAVFRKPAMRTPRNMFIVNLAVADLLLCTITMPLTLMEILTKYFPLGNNLFVCKTIGILQATSTYVSTISITAIALDRYQVIVYPTKESLQIFGAALILLLIWIVALVLAMPLFIVRHLTHHDLPGMGNNGVLSLDFCIENWPVEHGRAYYSIFSLIFQYTLPIIIVSAAYYRISYKLRYRFQAGFVSTEDNLQKSRRQLRGRRLQKTNLLLGSIAIIFCISWLPLNLFNLIADLSPDPNKFSSQPMKVCYAICHMMGMSSACSNPILYGCLNENFWKEFKDILCIEKGTDEVGGTSQKTSIRKKCQKSLLKPDMVTDATNYQQCNTVSSDLTVLTKC</sequence>
<dbReference type="GO" id="GO:0004983">
    <property type="term" value="F:neuropeptide Y receptor activity"/>
    <property type="evidence" value="ECO:0007669"/>
    <property type="project" value="InterPro"/>
</dbReference>
<dbReference type="Pfam" id="PF00001">
    <property type="entry name" value="7tm_1"/>
    <property type="match status" value="1"/>
</dbReference>
<evidence type="ECO:0000256" key="7">
    <source>
        <dbReference type="ARBA" id="ARBA00023170"/>
    </source>
</evidence>
<evidence type="ECO:0000256" key="1">
    <source>
        <dbReference type="ARBA" id="ARBA00004141"/>
    </source>
</evidence>
<reference evidence="12" key="1">
    <citation type="submission" date="2022-01" db="EMBL/GenBank/DDBJ databases">
        <authorList>
            <person name="King R."/>
        </authorList>
    </citation>
    <scope>NUCLEOTIDE SEQUENCE</scope>
</reference>
<evidence type="ECO:0000256" key="9">
    <source>
        <dbReference type="RuleBase" id="RU000688"/>
    </source>
</evidence>
<evidence type="ECO:0000256" key="10">
    <source>
        <dbReference type="SAM" id="Phobius"/>
    </source>
</evidence>
<dbReference type="Proteomes" id="UP001152799">
    <property type="component" value="Chromosome 1"/>
</dbReference>
<keyword evidence="7 9" id="KW-0675">Receptor</keyword>
<dbReference type="PANTHER" id="PTHR24235">
    <property type="entry name" value="NEUROPEPTIDE Y RECEPTOR"/>
    <property type="match status" value="1"/>
</dbReference>
<dbReference type="EMBL" id="OU892277">
    <property type="protein sequence ID" value="CAH1122359.1"/>
    <property type="molecule type" value="Genomic_DNA"/>
</dbReference>
<dbReference type="CDD" id="cd15203">
    <property type="entry name" value="7tmA_NPYR-like"/>
    <property type="match status" value="1"/>
</dbReference>
<comment type="similarity">
    <text evidence="2 9">Belongs to the G-protein coupled receptor 1 family.</text>
</comment>
<evidence type="ECO:0000256" key="5">
    <source>
        <dbReference type="ARBA" id="ARBA00023040"/>
    </source>
</evidence>
<gene>
    <name evidence="12" type="ORF">CEUTPL_LOCUS1429</name>
</gene>
<feature type="domain" description="G-protein coupled receptors family 1 profile" evidence="11">
    <location>
        <begin position="75"/>
        <end position="349"/>
    </location>
</feature>
<feature type="transmembrane region" description="Helical" evidence="10">
    <location>
        <begin position="136"/>
        <end position="156"/>
    </location>
</feature>
<dbReference type="Gene3D" id="1.20.1070.10">
    <property type="entry name" value="Rhodopsin 7-helix transmembrane proteins"/>
    <property type="match status" value="1"/>
</dbReference>
<keyword evidence="8 9" id="KW-0807">Transducer</keyword>
<dbReference type="GO" id="GO:0016020">
    <property type="term" value="C:membrane"/>
    <property type="evidence" value="ECO:0007669"/>
    <property type="project" value="UniProtKB-SubCell"/>
</dbReference>
<dbReference type="FunFam" id="1.20.1070.10:FF:000373">
    <property type="entry name" value="Neuropeptide F receptor"/>
    <property type="match status" value="1"/>
</dbReference>
<dbReference type="InterPro" id="IPR017452">
    <property type="entry name" value="GPCR_Rhodpsn_7TM"/>
</dbReference>
<proteinExistence type="inferred from homology"/>
<keyword evidence="6 10" id="KW-0472">Membrane</keyword>
<dbReference type="PANTHER" id="PTHR24235:SF30">
    <property type="entry name" value="NEUROPEPTIDE F RECEPTOR"/>
    <property type="match status" value="1"/>
</dbReference>
<dbReference type="PRINTS" id="PR00237">
    <property type="entry name" value="GPCRRHODOPSN"/>
</dbReference>
<feature type="transmembrane region" description="Helical" evidence="10">
    <location>
        <begin position="58"/>
        <end position="84"/>
    </location>
</feature>
<feature type="transmembrane region" description="Helical" evidence="10">
    <location>
        <begin position="290"/>
        <end position="313"/>
    </location>
</feature>
<evidence type="ECO:0000256" key="4">
    <source>
        <dbReference type="ARBA" id="ARBA00022989"/>
    </source>
</evidence>
<dbReference type="OrthoDB" id="9046662at2759"/>
<dbReference type="PRINTS" id="PR01012">
    <property type="entry name" value="NRPEPTIDEYR"/>
</dbReference>
<evidence type="ECO:0000256" key="2">
    <source>
        <dbReference type="ARBA" id="ARBA00010663"/>
    </source>
</evidence>
<evidence type="ECO:0000313" key="13">
    <source>
        <dbReference type="Proteomes" id="UP001152799"/>
    </source>
</evidence>
<dbReference type="InterPro" id="IPR000276">
    <property type="entry name" value="GPCR_Rhodpsn"/>
</dbReference>
<dbReference type="PROSITE" id="PS50262">
    <property type="entry name" value="G_PROTEIN_RECEP_F1_2"/>
    <property type="match status" value="1"/>
</dbReference>
<evidence type="ECO:0000259" key="11">
    <source>
        <dbReference type="PROSITE" id="PS50262"/>
    </source>
</evidence>
<keyword evidence="13" id="KW-1185">Reference proteome</keyword>
<keyword evidence="3 9" id="KW-0812">Transmembrane</keyword>
<evidence type="ECO:0000256" key="8">
    <source>
        <dbReference type="ARBA" id="ARBA00023224"/>
    </source>
</evidence>
<feature type="transmembrane region" description="Helical" evidence="10">
    <location>
        <begin position="172"/>
        <end position="195"/>
    </location>
</feature>
<evidence type="ECO:0000256" key="6">
    <source>
        <dbReference type="ARBA" id="ARBA00023136"/>
    </source>
</evidence>
<name>A0A9P0GQ34_9CUCU</name>
<keyword evidence="4 10" id="KW-1133">Transmembrane helix</keyword>
<evidence type="ECO:0000313" key="12">
    <source>
        <dbReference type="EMBL" id="CAH1122359.1"/>
    </source>
</evidence>
<feature type="transmembrane region" description="Helical" evidence="10">
    <location>
        <begin position="96"/>
        <end position="116"/>
    </location>
</feature>
<dbReference type="AlphaFoldDB" id="A0A9P0GQ34"/>
<protein>
    <recommendedName>
        <fullName evidence="11">G-protein coupled receptors family 1 profile domain-containing protein</fullName>
    </recommendedName>
</protein>
<feature type="transmembrane region" description="Helical" evidence="10">
    <location>
        <begin position="229"/>
        <end position="252"/>
    </location>
</feature>
<evidence type="ECO:0000256" key="3">
    <source>
        <dbReference type="ARBA" id="ARBA00022692"/>
    </source>
</evidence>
<accession>A0A9P0GQ34</accession>
<dbReference type="InterPro" id="IPR000611">
    <property type="entry name" value="NPY_rcpt"/>
</dbReference>
<dbReference type="PROSITE" id="PS00237">
    <property type="entry name" value="G_PROTEIN_RECEP_F1_1"/>
    <property type="match status" value="1"/>
</dbReference>
<comment type="subcellular location">
    <subcellularLocation>
        <location evidence="1">Membrane</location>
        <topology evidence="1">Multi-pass membrane protein</topology>
    </subcellularLocation>
</comment>